<name>A0A4Y8WUQ9_9MICC</name>
<evidence type="ECO:0000259" key="1">
    <source>
        <dbReference type="PROSITE" id="PS50035"/>
    </source>
</evidence>
<dbReference type="Gene3D" id="3.30.870.10">
    <property type="entry name" value="Endonuclease Chain A"/>
    <property type="match status" value="2"/>
</dbReference>
<dbReference type="EC" id="2.7.8.-" evidence="2"/>
<dbReference type="SMART" id="SM00155">
    <property type="entry name" value="PLDc"/>
    <property type="match status" value="2"/>
</dbReference>
<dbReference type="CDD" id="cd09112">
    <property type="entry name" value="PLDc_CLS_2"/>
    <property type="match status" value="1"/>
</dbReference>
<dbReference type="InterPro" id="IPR025202">
    <property type="entry name" value="PLD-like_dom"/>
</dbReference>
<dbReference type="AlphaFoldDB" id="A0A4Y8WUQ9"/>
<dbReference type="EMBL" id="JACHMC010000001">
    <property type="protein sequence ID" value="MBB4881691.1"/>
    <property type="molecule type" value="Genomic_DNA"/>
</dbReference>
<feature type="domain" description="PLD phosphodiesterase" evidence="1">
    <location>
        <begin position="339"/>
        <end position="366"/>
    </location>
</feature>
<evidence type="ECO:0000313" key="2">
    <source>
        <dbReference type="EMBL" id="MBB4881691.1"/>
    </source>
</evidence>
<dbReference type="Pfam" id="PF13091">
    <property type="entry name" value="PLDc_2"/>
    <property type="match status" value="2"/>
</dbReference>
<organism evidence="2 3">
    <name type="scientific">Micrococcus flavus</name>
    <dbReference type="NCBI Taxonomy" id="384602"/>
    <lineage>
        <taxon>Bacteria</taxon>
        <taxon>Bacillati</taxon>
        <taxon>Actinomycetota</taxon>
        <taxon>Actinomycetes</taxon>
        <taxon>Micrococcales</taxon>
        <taxon>Micrococcaceae</taxon>
        <taxon>Micrococcus</taxon>
    </lineage>
</organism>
<dbReference type="PANTHER" id="PTHR21248:SF22">
    <property type="entry name" value="PHOSPHOLIPASE D"/>
    <property type="match status" value="1"/>
</dbReference>
<dbReference type="GO" id="GO:0032049">
    <property type="term" value="P:cardiolipin biosynthetic process"/>
    <property type="evidence" value="ECO:0007669"/>
    <property type="project" value="UniProtKB-ARBA"/>
</dbReference>
<feature type="domain" description="PLD phosphodiesterase" evidence="1">
    <location>
        <begin position="172"/>
        <end position="199"/>
    </location>
</feature>
<gene>
    <name evidence="2" type="ORF">BJ976_000042</name>
</gene>
<dbReference type="GO" id="GO:0030572">
    <property type="term" value="F:phosphatidyltransferase activity"/>
    <property type="evidence" value="ECO:0007669"/>
    <property type="project" value="UniProtKB-ARBA"/>
</dbReference>
<dbReference type="Proteomes" id="UP000560081">
    <property type="component" value="Unassembled WGS sequence"/>
</dbReference>
<dbReference type="SUPFAM" id="SSF56024">
    <property type="entry name" value="Phospholipase D/nuclease"/>
    <property type="match status" value="2"/>
</dbReference>
<keyword evidence="3" id="KW-1185">Reference proteome</keyword>
<dbReference type="RefSeq" id="WP_135030890.1">
    <property type="nucleotide sequence ID" value="NZ_BMLA01000012.1"/>
</dbReference>
<keyword evidence="2" id="KW-0808">Transferase</keyword>
<proteinExistence type="predicted"/>
<accession>A0A4Y8WUQ9</accession>
<dbReference type="PROSITE" id="PS50035">
    <property type="entry name" value="PLD"/>
    <property type="match status" value="2"/>
</dbReference>
<dbReference type="OrthoDB" id="9762009at2"/>
<dbReference type="InterPro" id="IPR001736">
    <property type="entry name" value="PLipase_D/transphosphatidylase"/>
</dbReference>
<protein>
    <submittedName>
        <fullName evidence="2">Cardiolipin synthase</fullName>
        <ecNumber evidence="2">2.7.8.-</ecNumber>
    </submittedName>
</protein>
<evidence type="ECO:0000313" key="3">
    <source>
        <dbReference type="Proteomes" id="UP000560081"/>
    </source>
</evidence>
<comment type="caution">
    <text evidence="2">The sequence shown here is derived from an EMBL/GenBank/DDBJ whole genome shotgun (WGS) entry which is preliminary data.</text>
</comment>
<sequence length="426" mass="47766">MDLAQRLRRLPTRRPFSVRAALRRSVTVGAVGLVVVPIATAIALTGYDLVKRRGRRLRPVRRPGTYEAQVGSDAMTLFTSGEDVYDAMIEAIDAAEETVKFETYIWKADDTGQRFVDALNRAAARGVQVWASYDGFANLVVPSRFFRQFDPRVQVYRLPAFTRPYWRGLIRYTGFNHSKVLVVDGDVGFVGGYNVGEVYAKHWRDTHVRIQGPAVWGLDRSIVALWNEAHIGDDSIPWAAPRAWETDVSVHANLPAQLVYPIRNSYLSAIDRATRHIYINTPYFIPDQQVLGALKSAAQRGVDVQVMVPKDSNHVVSDWVSRGFYTEMLEAGITILLYAGGMIHAKTATVDGVWSTVGTANIDRLSLSFNYETNVVVVDPDFAARMEEIFRADAQHAERVESPRWGDRHGLARVVETLLVPLRPLL</sequence>
<dbReference type="PANTHER" id="PTHR21248">
    <property type="entry name" value="CARDIOLIPIN SYNTHASE"/>
    <property type="match status" value="1"/>
</dbReference>
<dbReference type="CDD" id="cd09110">
    <property type="entry name" value="PLDc_CLS_1"/>
    <property type="match status" value="1"/>
</dbReference>
<reference evidence="2 3" key="1">
    <citation type="submission" date="2020-08" db="EMBL/GenBank/DDBJ databases">
        <title>Sequencing the genomes of 1000 actinobacteria strains.</title>
        <authorList>
            <person name="Klenk H.-P."/>
        </authorList>
    </citation>
    <scope>NUCLEOTIDE SEQUENCE [LARGE SCALE GENOMIC DNA]</scope>
    <source>
        <strain evidence="2 3">DSM 19079</strain>
    </source>
</reference>